<dbReference type="PANTHER" id="PTHR22916:SF3">
    <property type="entry name" value="UDP-GLCNAC:BETAGAL BETA-1,3-N-ACETYLGLUCOSAMINYLTRANSFERASE-LIKE PROTEIN 1"/>
    <property type="match status" value="1"/>
</dbReference>
<evidence type="ECO:0000313" key="3">
    <source>
        <dbReference type="EMBL" id="OKA39004.1"/>
    </source>
</evidence>
<comment type="caution">
    <text evidence="3">The sequence shown here is derived from an EMBL/GenBank/DDBJ whole genome shotgun (WGS) entry which is preliminary data.</text>
</comment>
<dbReference type="InterPro" id="IPR029044">
    <property type="entry name" value="Nucleotide-diphossugar_trans"/>
</dbReference>
<dbReference type="GO" id="GO:0016758">
    <property type="term" value="F:hexosyltransferase activity"/>
    <property type="evidence" value="ECO:0007669"/>
    <property type="project" value="UniProtKB-ARBA"/>
</dbReference>
<dbReference type="FunFam" id="3.90.550.10:FF:000130">
    <property type="entry name" value="Family 2 glycosyl transferase"/>
    <property type="match status" value="1"/>
</dbReference>
<dbReference type="InterPro" id="IPR001173">
    <property type="entry name" value="Glyco_trans_2-like"/>
</dbReference>
<evidence type="ECO:0000313" key="4">
    <source>
        <dbReference type="Proteomes" id="UP000186535"/>
    </source>
</evidence>
<dbReference type="CDD" id="cd00761">
    <property type="entry name" value="Glyco_tranf_GTA_type"/>
    <property type="match status" value="1"/>
</dbReference>
<evidence type="ECO:0000256" key="1">
    <source>
        <dbReference type="ARBA" id="ARBA00006739"/>
    </source>
</evidence>
<keyword evidence="3" id="KW-0808">Transferase</keyword>
<gene>
    <name evidence="3" type="ORF">BJR07_13995</name>
</gene>
<reference evidence="3 4" key="1">
    <citation type="submission" date="2016-11" db="EMBL/GenBank/DDBJ databases">
        <title>Identification of Bacillus cereus isolated from egg-white.</title>
        <authorList>
            <person name="Soni A."/>
            <person name="Oey I."/>
            <person name="Silcock P."/>
            <person name="Bremer P."/>
        </authorList>
    </citation>
    <scope>NUCLEOTIDE SEQUENCE [LARGE SCALE GENOMIC DNA]</scope>
    <source>
        <strain evidence="3 4">NZAS03</strain>
    </source>
</reference>
<dbReference type="AlphaFoldDB" id="A0A1C4FH79"/>
<name>A0A1C4FH79_BACCE</name>
<organism evidence="3 4">
    <name type="scientific">Bacillus cereus</name>
    <dbReference type="NCBI Taxonomy" id="1396"/>
    <lineage>
        <taxon>Bacteria</taxon>
        <taxon>Bacillati</taxon>
        <taxon>Bacillota</taxon>
        <taxon>Bacilli</taxon>
        <taxon>Bacillales</taxon>
        <taxon>Bacillaceae</taxon>
        <taxon>Bacillus</taxon>
        <taxon>Bacillus cereus group</taxon>
    </lineage>
</organism>
<dbReference type="Pfam" id="PF00535">
    <property type="entry name" value="Glycos_transf_2"/>
    <property type="match status" value="1"/>
</dbReference>
<proteinExistence type="inferred from homology"/>
<evidence type="ECO:0000259" key="2">
    <source>
        <dbReference type="Pfam" id="PF00535"/>
    </source>
</evidence>
<dbReference type="Gene3D" id="3.90.550.10">
    <property type="entry name" value="Spore Coat Polysaccharide Biosynthesis Protein SpsA, Chain A"/>
    <property type="match status" value="1"/>
</dbReference>
<sequence>MGNLISIITPVYNSEKYIEFTIKSVLNQTYSNWEMLIVDDCSKDGTEEVINQFKDPRIKYSKLEKNSGAAVARNEALKKARGKYIAFLDADDMWKPDKLEKQLNFMIENKIGFSFTGYEILREDELGNKIINVPPRLNYSQFMKNTIIGTLTVMLNVDIVGEVRLVDVKKDHDSMTWAKLLRKGHFAYGLNESLAYYRKVEGSISNDKFKAAKNHWDNCRKIEKLSIPKCLYYFFFYGLNAVKKHYL</sequence>
<protein>
    <submittedName>
        <fullName evidence="3">Glycosyl transferase</fullName>
    </submittedName>
</protein>
<dbReference type="RefSeq" id="WP_073517167.1">
    <property type="nucleotide sequence ID" value="NZ_JBNTLM010000010.1"/>
</dbReference>
<dbReference type="SUPFAM" id="SSF53448">
    <property type="entry name" value="Nucleotide-diphospho-sugar transferases"/>
    <property type="match status" value="1"/>
</dbReference>
<comment type="similarity">
    <text evidence="1">Belongs to the glycosyltransferase 2 family.</text>
</comment>
<feature type="domain" description="Glycosyltransferase 2-like" evidence="2">
    <location>
        <begin position="6"/>
        <end position="130"/>
    </location>
</feature>
<accession>A0A1C4FH79</accession>
<dbReference type="PANTHER" id="PTHR22916">
    <property type="entry name" value="GLYCOSYLTRANSFERASE"/>
    <property type="match status" value="1"/>
</dbReference>
<dbReference type="Proteomes" id="UP000186535">
    <property type="component" value="Unassembled WGS sequence"/>
</dbReference>
<dbReference type="EMBL" id="MPON01000002">
    <property type="protein sequence ID" value="OKA39004.1"/>
    <property type="molecule type" value="Genomic_DNA"/>
</dbReference>